<evidence type="ECO:0000313" key="3">
    <source>
        <dbReference type="Proteomes" id="UP000221734"/>
    </source>
</evidence>
<dbReference type="PANTHER" id="PTHR30203:SF24">
    <property type="entry name" value="BLR4935 PROTEIN"/>
    <property type="match status" value="1"/>
</dbReference>
<dbReference type="InterPro" id="IPR010131">
    <property type="entry name" value="MdtP/NodT-like"/>
</dbReference>
<dbReference type="EMBL" id="LT934425">
    <property type="protein sequence ID" value="SOH06218.1"/>
    <property type="molecule type" value="Genomic_DNA"/>
</dbReference>
<protein>
    <recommendedName>
        <fullName evidence="4">Cobalt-zinc-cadmium resistance protein CzcC</fullName>
    </recommendedName>
</protein>
<name>A0A2C9CKU7_KUEST</name>
<organism evidence="2 3">
    <name type="scientific">Kuenenia stuttgartiensis</name>
    <dbReference type="NCBI Taxonomy" id="174633"/>
    <lineage>
        <taxon>Bacteria</taxon>
        <taxon>Pseudomonadati</taxon>
        <taxon>Planctomycetota</taxon>
        <taxon>Candidatus Brocadiia</taxon>
        <taxon>Candidatus Brocadiales</taxon>
        <taxon>Candidatus Brocadiaceae</taxon>
        <taxon>Candidatus Kuenenia</taxon>
    </lineage>
</organism>
<sequence>MFTHFFNRHNFQRCISKYHLLLVCSFIYFSACHEIVCGNDIQTPAKAISLKEAIDIALERNPELQSMKDQVEAQIGSLKQAGLYPNPVINFLAEEMPTDEIGLNESQNQVSITQPIITGGKRGLAIKVSEKAKEKNEFERDSFLLSVIADTKKAFYKVLAGQESHSVAKETEKISKDIYESEKTRFEAGEVALTNVFRAEVEFSKAKNLVSRTEGELQNSFRELQTIMGIPEATDFDITGKLITTPMELSFHELERSMKNNQPLLRVSEKNIEIAEAGLLLEQRQAIPNITVSAGYKRLSQEDADTIQFSLGIPAPFFNRNQGNIQKGKALSRKAKNESMSVYQQMLFELKKNFNLYNIERRRLIEFKNKILPGTEKALSLITNGYKEGEFDYIDLLDTQRIWADTRVSYIDVIKQLNLIIADIERLAVIKIGK</sequence>
<gene>
    <name evidence="2" type="primary">czcC_4</name>
    <name evidence="2" type="ORF">KSMBR1_3745</name>
</gene>
<dbReference type="OrthoDB" id="9791261at2"/>
<proteinExistence type="inferred from homology"/>
<dbReference type="Gene3D" id="1.20.1600.10">
    <property type="entry name" value="Outer membrane efflux proteins (OEP)"/>
    <property type="match status" value="1"/>
</dbReference>
<accession>A0A2C9CKU7</accession>
<evidence type="ECO:0000313" key="2">
    <source>
        <dbReference type="EMBL" id="SOH06218.1"/>
    </source>
</evidence>
<comment type="similarity">
    <text evidence="1">Belongs to the outer membrane factor (OMF) (TC 1.B.17) family.</text>
</comment>
<dbReference type="GO" id="GO:0015562">
    <property type="term" value="F:efflux transmembrane transporter activity"/>
    <property type="evidence" value="ECO:0007669"/>
    <property type="project" value="InterPro"/>
</dbReference>
<evidence type="ECO:0008006" key="4">
    <source>
        <dbReference type="Google" id="ProtNLM"/>
    </source>
</evidence>
<dbReference type="Pfam" id="PF02321">
    <property type="entry name" value="OEP"/>
    <property type="match status" value="2"/>
</dbReference>
<dbReference type="Proteomes" id="UP000221734">
    <property type="component" value="Chromosome Kuenenia_stuttgartiensis_MBR1"/>
</dbReference>
<dbReference type="SUPFAM" id="SSF56954">
    <property type="entry name" value="Outer membrane efflux proteins (OEP)"/>
    <property type="match status" value="1"/>
</dbReference>
<reference evidence="3" key="1">
    <citation type="submission" date="2017-10" db="EMBL/GenBank/DDBJ databases">
        <authorList>
            <person name="Frank J."/>
        </authorList>
    </citation>
    <scope>NUCLEOTIDE SEQUENCE [LARGE SCALE GENOMIC DNA]</scope>
</reference>
<keyword evidence="3" id="KW-1185">Reference proteome</keyword>
<evidence type="ECO:0000256" key="1">
    <source>
        <dbReference type="ARBA" id="ARBA00007613"/>
    </source>
</evidence>
<dbReference type="RefSeq" id="WP_099326690.1">
    <property type="nucleotide sequence ID" value="NZ_LT934425.1"/>
</dbReference>
<dbReference type="PANTHER" id="PTHR30203">
    <property type="entry name" value="OUTER MEMBRANE CATION EFFLUX PROTEIN"/>
    <property type="match status" value="1"/>
</dbReference>
<dbReference type="KEGG" id="kst:KSMBR1_3745"/>
<dbReference type="AlphaFoldDB" id="A0A2C9CKU7"/>
<dbReference type="InterPro" id="IPR003423">
    <property type="entry name" value="OMP_efflux"/>
</dbReference>